<feature type="domain" description="Tyr recombinase" evidence="3">
    <location>
        <begin position="1"/>
        <end position="153"/>
    </location>
</feature>
<dbReference type="InterPro" id="IPR002104">
    <property type="entry name" value="Integrase_catalytic"/>
</dbReference>
<dbReference type="GO" id="GO:0006310">
    <property type="term" value="P:DNA recombination"/>
    <property type="evidence" value="ECO:0007669"/>
    <property type="project" value="UniProtKB-KW"/>
</dbReference>
<dbReference type="InterPro" id="IPR013762">
    <property type="entry name" value="Integrase-like_cat_sf"/>
</dbReference>
<evidence type="ECO:0000256" key="1">
    <source>
        <dbReference type="ARBA" id="ARBA00023172"/>
    </source>
</evidence>
<dbReference type="Gene3D" id="1.10.443.10">
    <property type="entry name" value="Intergrase catalytic core"/>
    <property type="match status" value="1"/>
</dbReference>
<accession>A0A3N0BLE9</accession>
<gene>
    <name evidence="4" type="ORF">D7003_18580</name>
</gene>
<dbReference type="GO" id="GO:0003677">
    <property type="term" value="F:DNA binding"/>
    <property type="evidence" value="ECO:0007669"/>
    <property type="project" value="InterPro"/>
</dbReference>
<name>A0A3N0BLE9_9MICC</name>
<keyword evidence="1" id="KW-0233">DNA recombination</keyword>
<dbReference type="EMBL" id="RBED01000141">
    <property type="protein sequence ID" value="RNL49461.1"/>
    <property type="molecule type" value="Genomic_DNA"/>
</dbReference>
<dbReference type="Proteomes" id="UP000273807">
    <property type="component" value="Unassembled WGS sequence"/>
</dbReference>
<reference evidence="4 5" key="1">
    <citation type="submission" date="2018-10" db="EMBL/GenBank/DDBJ databases">
        <title>Genome sequencing of Arthrobacter oryzae TNB02.</title>
        <authorList>
            <person name="Cho Y.-J."/>
            <person name="Cho A."/>
            <person name="Kim O.-S."/>
        </authorList>
    </citation>
    <scope>NUCLEOTIDE SEQUENCE [LARGE SCALE GENOMIC DNA]</scope>
    <source>
        <strain evidence="4 5">TNB02</strain>
    </source>
</reference>
<feature type="compositionally biased region" description="Basic residues" evidence="2">
    <location>
        <begin position="160"/>
        <end position="170"/>
    </location>
</feature>
<dbReference type="SUPFAM" id="SSF56349">
    <property type="entry name" value="DNA breaking-rejoining enzymes"/>
    <property type="match status" value="1"/>
</dbReference>
<evidence type="ECO:0000313" key="5">
    <source>
        <dbReference type="Proteomes" id="UP000273807"/>
    </source>
</evidence>
<organism evidence="4 5">
    <name type="scientific">Arthrobacter oryzae</name>
    <dbReference type="NCBI Taxonomy" id="409290"/>
    <lineage>
        <taxon>Bacteria</taxon>
        <taxon>Bacillati</taxon>
        <taxon>Actinomycetota</taxon>
        <taxon>Actinomycetes</taxon>
        <taxon>Micrococcales</taxon>
        <taxon>Micrococcaceae</taxon>
        <taxon>Arthrobacter</taxon>
    </lineage>
</organism>
<dbReference type="GO" id="GO:0015074">
    <property type="term" value="P:DNA integration"/>
    <property type="evidence" value="ECO:0007669"/>
    <property type="project" value="InterPro"/>
</dbReference>
<dbReference type="AlphaFoldDB" id="A0A3N0BLE9"/>
<evidence type="ECO:0000256" key="2">
    <source>
        <dbReference type="SAM" id="MobiDB-lite"/>
    </source>
</evidence>
<dbReference type="InterPro" id="IPR011010">
    <property type="entry name" value="DNA_brk_join_enz"/>
</dbReference>
<dbReference type="OrthoDB" id="9802329at2"/>
<feature type="region of interest" description="Disordered" evidence="2">
    <location>
        <begin position="152"/>
        <end position="190"/>
    </location>
</feature>
<evidence type="ECO:0000259" key="3">
    <source>
        <dbReference type="PROSITE" id="PS51898"/>
    </source>
</evidence>
<comment type="caution">
    <text evidence="4">The sequence shown here is derived from an EMBL/GenBank/DDBJ whole genome shotgun (WGS) entry which is preliminary data.</text>
</comment>
<feature type="compositionally biased region" description="Polar residues" evidence="2">
    <location>
        <begin position="181"/>
        <end position="190"/>
    </location>
</feature>
<evidence type="ECO:0000313" key="4">
    <source>
        <dbReference type="EMBL" id="RNL49461.1"/>
    </source>
</evidence>
<keyword evidence="5" id="KW-1185">Reference proteome</keyword>
<sequence>MDFYAGTQPGGLRLSDINWRQGQITLTQHKTGTVLVLPLLADVGEAIVDYLLHGRPAGVGDDHLFLRAQAPFTALSPSSGLHYVASHAFARTQTGSQDGMGHGFRMLRASFATRMLEGDTPLPVISGALGHRDIDSAKHYLAADAGACGNAVSISPASSRGRRSHERSRQRPGPSHPGSAGAQTRNGAAI</sequence>
<proteinExistence type="predicted"/>
<dbReference type="Pfam" id="PF00589">
    <property type="entry name" value="Phage_integrase"/>
    <property type="match status" value="1"/>
</dbReference>
<dbReference type="PROSITE" id="PS51898">
    <property type="entry name" value="TYR_RECOMBINASE"/>
    <property type="match status" value="1"/>
</dbReference>
<protein>
    <recommendedName>
        <fullName evidence="3">Tyr recombinase domain-containing protein</fullName>
    </recommendedName>
</protein>